<dbReference type="AlphaFoldDB" id="A0A2P2N4W7"/>
<evidence type="ECO:0000313" key="1">
    <source>
        <dbReference type="EMBL" id="MBX37524.1"/>
    </source>
</evidence>
<reference evidence="1" key="1">
    <citation type="submission" date="2018-02" db="EMBL/GenBank/DDBJ databases">
        <title>Rhizophora mucronata_Transcriptome.</title>
        <authorList>
            <person name="Meera S.P."/>
            <person name="Sreeshan A."/>
            <person name="Augustine A."/>
        </authorList>
    </citation>
    <scope>NUCLEOTIDE SEQUENCE</scope>
    <source>
        <tissue evidence="1">Leaf</tissue>
    </source>
</reference>
<proteinExistence type="predicted"/>
<name>A0A2P2N4W7_RHIMU</name>
<organism evidence="1">
    <name type="scientific">Rhizophora mucronata</name>
    <name type="common">Asiatic mangrove</name>
    <dbReference type="NCBI Taxonomy" id="61149"/>
    <lineage>
        <taxon>Eukaryota</taxon>
        <taxon>Viridiplantae</taxon>
        <taxon>Streptophyta</taxon>
        <taxon>Embryophyta</taxon>
        <taxon>Tracheophyta</taxon>
        <taxon>Spermatophyta</taxon>
        <taxon>Magnoliopsida</taxon>
        <taxon>eudicotyledons</taxon>
        <taxon>Gunneridae</taxon>
        <taxon>Pentapetalae</taxon>
        <taxon>rosids</taxon>
        <taxon>fabids</taxon>
        <taxon>Malpighiales</taxon>
        <taxon>Rhizophoraceae</taxon>
        <taxon>Rhizophora</taxon>
    </lineage>
</organism>
<dbReference type="EMBL" id="GGEC01057040">
    <property type="protein sequence ID" value="MBX37524.1"/>
    <property type="molecule type" value="Transcribed_RNA"/>
</dbReference>
<accession>A0A2P2N4W7</accession>
<sequence length="33" mass="3959">MHEDSLNWFLKFDSISDRIAWLKTYFLASKHAS</sequence>
<protein>
    <submittedName>
        <fullName evidence="1">Uncharacterized protein</fullName>
    </submittedName>
</protein>